<reference evidence="2 3" key="1">
    <citation type="submission" date="2019-06" db="EMBL/GenBank/DDBJ databases">
        <title>Genome sequencing of plant associated microbes to promote plant fitness in Sorghum bicolor and Oryza sativa.</title>
        <authorList>
            <person name="Coleman-Derr D."/>
        </authorList>
    </citation>
    <scope>NUCLEOTIDE SEQUENCE [LARGE SCALE GENOMIC DNA]</scope>
    <source>
        <strain evidence="2 3">KV-663</strain>
    </source>
</reference>
<dbReference type="Proteomes" id="UP000316747">
    <property type="component" value="Unassembled WGS sequence"/>
</dbReference>
<sequence length="303" mass="31718">MGSVSHDQEPAAPAPRGSAGAASASGPASAATPMGRYGPLVSITRFDSAPRELEWQLPLDGELYRLIPGSDRPDYSLLVLERPLHFYPAPGFDLGRVEADQRVEDRKGRPMVRVHALLVCARFVGQQLQPGMRDLAVNIAYVIDNSLARDAVVDFSKIEVAAVGFLSEAHAGGATSADGQPATAEPAPTVDDVVADAARVLRDGVAAHRGRPVGRLSATLVVGADRQLAGLSGNADGEAPVPTPETFEQLNRVLARLNGLPEGSAGAPPDPSGQDDASRGARRFTVRVEGDSVVIDKNDDAQA</sequence>
<organism evidence="2 3">
    <name type="scientific">Humibacillus xanthopallidus</name>
    <dbReference type="NCBI Taxonomy" id="412689"/>
    <lineage>
        <taxon>Bacteria</taxon>
        <taxon>Bacillati</taxon>
        <taxon>Actinomycetota</taxon>
        <taxon>Actinomycetes</taxon>
        <taxon>Micrococcales</taxon>
        <taxon>Intrasporangiaceae</taxon>
        <taxon>Humibacillus</taxon>
    </lineage>
</organism>
<feature type="region of interest" description="Disordered" evidence="1">
    <location>
        <begin position="259"/>
        <end position="283"/>
    </location>
</feature>
<name>A0A543HUP9_9MICO</name>
<keyword evidence="3" id="KW-1185">Reference proteome</keyword>
<feature type="region of interest" description="Disordered" evidence="1">
    <location>
        <begin position="1"/>
        <end position="31"/>
    </location>
</feature>
<evidence type="ECO:0000256" key="1">
    <source>
        <dbReference type="SAM" id="MobiDB-lite"/>
    </source>
</evidence>
<evidence type="ECO:0000313" key="2">
    <source>
        <dbReference type="EMBL" id="TQM62068.1"/>
    </source>
</evidence>
<gene>
    <name evidence="2" type="ORF">FBY41_2095</name>
</gene>
<dbReference type="EMBL" id="VFPM01000002">
    <property type="protein sequence ID" value="TQM62068.1"/>
    <property type="molecule type" value="Genomic_DNA"/>
</dbReference>
<accession>A0A543HUP9</accession>
<evidence type="ECO:0000313" key="3">
    <source>
        <dbReference type="Proteomes" id="UP000316747"/>
    </source>
</evidence>
<proteinExistence type="predicted"/>
<comment type="caution">
    <text evidence="2">The sequence shown here is derived from an EMBL/GenBank/DDBJ whole genome shotgun (WGS) entry which is preliminary data.</text>
</comment>
<feature type="compositionally biased region" description="Low complexity" evidence="1">
    <location>
        <begin position="10"/>
        <end position="31"/>
    </location>
</feature>
<protein>
    <submittedName>
        <fullName evidence="2">Uncharacterized protein</fullName>
    </submittedName>
</protein>
<dbReference type="OrthoDB" id="4691918at2"/>
<dbReference type="AlphaFoldDB" id="A0A543HUP9"/>